<evidence type="ECO:0000313" key="1">
    <source>
        <dbReference type="EMBL" id="CAG4990642.1"/>
    </source>
</evidence>
<dbReference type="Proteomes" id="UP000691718">
    <property type="component" value="Unassembled WGS sequence"/>
</dbReference>
<name>A0A8S3WYQ0_PARAO</name>
<comment type="caution">
    <text evidence="1">The sequence shown here is derived from an EMBL/GenBank/DDBJ whole genome shotgun (WGS) entry which is preliminary data.</text>
</comment>
<organism evidence="1 2">
    <name type="scientific">Parnassius apollo</name>
    <name type="common">Apollo butterfly</name>
    <name type="synonym">Papilio apollo</name>
    <dbReference type="NCBI Taxonomy" id="110799"/>
    <lineage>
        <taxon>Eukaryota</taxon>
        <taxon>Metazoa</taxon>
        <taxon>Ecdysozoa</taxon>
        <taxon>Arthropoda</taxon>
        <taxon>Hexapoda</taxon>
        <taxon>Insecta</taxon>
        <taxon>Pterygota</taxon>
        <taxon>Neoptera</taxon>
        <taxon>Endopterygota</taxon>
        <taxon>Lepidoptera</taxon>
        <taxon>Glossata</taxon>
        <taxon>Ditrysia</taxon>
        <taxon>Papilionoidea</taxon>
        <taxon>Papilionidae</taxon>
        <taxon>Parnassiinae</taxon>
        <taxon>Parnassini</taxon>
        <taxon>Parnassius</taxon>
        <taxon>Parnassius</taxon>
    </lineage>
</organism>
<reference evidence="1" key="1">
    <citation type="submission" date="2021-04" db="EMBL/GenBank/DDBJ databases">
        <authorList>
            <person name="Tunstrom K."/>
        </authorList>
    </citation>
    <scope>NUCLEOTIDE SEQUENCE</scope>
</reference>
<proteinExistence type="predicted"/>
<dbReference type="PANTHER" id="PTHR45913:SF5">
    <property type="entry name" value="GENERAL TRANSCRIPTION FACTOR II-I REPEAT DOMAIN-CONTAINING PROTEIN 2A-LIKE PROTEIN"/>
    <property type="match status" value="1"/>
</dbReference>
<gene>
    <name evidence="1" type="ORF">PAPOLLO_LOCUS11987</name>
</gene>
<dbReference type="PANTHER" id="PTHR45913">
    <property type="entry name" value="EPM2A-INTERACTING PROTEIN 1"/>
    <property type="match status" value="1"/>
</dbReference>
<dbReference type="OrthoDB" id="1101576at2759"/>
<evidence type="ECO:0000313" key="2">
    <source>
        <dbReference type="Proteomes" id="UP000691718"/>
    </source>
</evidence>
<dbReference type="EMBL" id="CAJQZP010000879">
    <property type="protein sequence ID" value="CAG4990642.1"/>
    <property type="molecule type" value="Genomic_DNA"/>
</dbReference>
<protein>
    <submittedName>
        <fullName evidence="1">(apollo) hypothetical protein</fullName>
    </submittedName>
</protein>
<sequence>MKDILIQLQSQFSDRFGDFEKVSSKLKVFANPFSCDIEEVPSNLQMNMIDLQSNDVLKSTFYELKDLVEFYEKNKCASRLTDEHLRAILRIATTNMTTNIQEIASQI</sequence>
<dbReference type="AlphaFoldDB" id="A0A8S3WYQ0"/>
<accession>A0A8S3WYQ0</accession>
<keyword evidence="2" id="KW-1185">Reference proteome</keyword>